<dbReference type="Proteomes" id="UP001331761">
    <property type="component" value="Unassembled WGS sequence"/>
</dbReference>
<proteinExistence type="predicted"/>
<keyword evidence="1" id="KW-0812">Transmembrane</keyword>
<organism evidence="2 3">
    <name type="scientific">Trichostrongylus colubriformis</name>
    <name type="common">Black scour worm</name>
    <dbReference type="NCBI Taxonomy" id="6319"/>
    <lineage>
        <taxon>Eukaryota</taxon>
        <taxon>Metazoa</taxon>
        <taxon>Ecdysozoa</taxon>
        <taxon>Nematoda</taxon>
        <taxon>Chromadorea</taxon>
        <taxon>Rhabditida</taxon>
        <taxon>Rhabditina</taxon>
        <taxon>Rhabditomorpha</taxon>
        <taxon>Strongyloidea</taxon>
        <taxon>Trichostrongylidae</taxon>
        <taxon>Trichostrongylus</taxon>
    </lineage>
</organism>
<comment type="caution">
    <text evidence="2">The sequence shown here is derived from an EMBL/GenBank/DDBJ whole genome shotgun (WGS) entry which is preliminary data.</text>
</comment>
<accession>A0AAN8IE03</accession>
<feature type="transmembrane region" description="Helical" evidence="1">
    <location>
        <begin position="12"/>
        <end position="38"/>
    </location>
</feature>
<dbReference type="AlphaFoldDB" id="A0AAN8IE03"/>
<gene>
    <name evidence="2" type="ORF">GCK32_013862</name>
</gene>
<sequence>MELAFVEFVLVLNFLMVSVVMVLLVVVAAVVTVVAATADMVVADQGRVLVVALPHVALYLDRVLQMTEEASAEAAVVLLKEVTN</sequence>
<keyword evidence="1" id="KW-1133">Transmembrane helix</keyword>
<keyword evidence="3" id="KW-1185">Reference proteome</keyword>
<dbReference type="EMBL" id="WIXE01019826">
    <property type="protein sequence ID" value="KAK5969721.1"/>
    <property type="molecule type" value="Genomic_DNA"/>
</dbReference>
<keyword evidence="1" id="KW-0472">Membrane</keyword>
<evidence type="ECO:0000256" key="1">
    <source>
        <dbReference type="SAM" id="Phobius"/>
    </source>
</evidence>
<name>A0AAN8IE03_TRICO</name>
<evidence type="ECO:0000313" key="2">
    <source>
        <dbReference type="EMBL" id="KAK5969721.1"/>
    </source>
</evidence>
<reference evidence="2 3" key="1">
    <citation type="submission" date="2019-10" db="EMBL/GenBank/DDBJ databases">
        <title>Assembly and Annotation for the nematode Trichostrongylus colubriformis.</title>
        <authorList>
            <person name="Martin J."/>
        </authorList>
    </citation>
    <scope>NUCLEOTIDE SEQUENCE [LARGE SCALE GENOMIC DNA]</scope>
    <source>
        <strain evidence="2">G859</strain>
        <tissue evidence="2">Whole worm</tissue>
    </source>
</reference>
<protein>
    <submittedName>
        <fullName evidence="2">Uncharacterized protein</fullName>
    </submittedName>
</protein>
<evidence type="ECO:0000313" key="3">
    <source>
        <dbReference type="Proteomes" id="UP001331761"/>
    </source>
</evidence>